<dbReference type="SMART" id="SM00487">
    <property type="entry name" value="DEXDc"/>
    <property type="match status" value="1"/>
</dbReference>
<evidence type="ECO:0000256" key="3">
    <source>
        <dbReference type="ARBA" id="ARBA00022806"/>
    </source>
</evidence>
<dbReference type="SUPFAM" id="SSF52540">
    <property type="entry name" value="P-loop containing nucleoside triphosphate hydrolases"/>
    <property type="match status" value="2"/>
</dbReference>
<accession>A0AAN5AI36</accession>
<comment type="caution">
    <text evidence="12">The sequence shown here is derived from an EMBL/GenBank/DDBJ whole genome shotgun (WGS) entry which is preliminary data.</text>
</comment>
<dbReference type="Proteomes" id="UP001310022">
    <property type="component" value="Unassembled WGS sequence"/>
</dbReference>
<dbReference type="GO" id="GO:0005829">
    <property type="term" value="C:cytosol"/>
    <property type="evidence" value="ECO:0007669"/>
    <property type="project" value="TreeGrafter"/>
</dbReference>
<evidence type="ECO:0000256" key="4">
    <source>
        <dbReference type="ARBA" id="ARBA00022840"/>
    </source>
</evidence>
<gene>
    <name evidence="12" type="primary">rhlE_1</name>
    <name evidence="12" type="ORF">PEDI_05470</name>
</gene>
<feature type="compositionally biased region" description="Basic and acidic residues" evidence="8">
    <location>
        <begin position="420"/>
        <end position="429"/>
    </location>
</feature>
<dbReference type="InterPro" id="IPR014014">
    <property type="entry name" value="RNA_helicase_DEAD_Q_motif"/>
</dbReference>
<keyword evidence="3 7" id="KW-0347">Helicase</keyword>
<dbReference type="SMART" id="SM00490">
    <property type="entry name" value="HELICc"/>
    <property type="match status" value="1"/>
</dbReference>
<dbReference type="CDD" id="cd00268">
    <property type="entry name" value="DEADc"/>
    <property type="match status" value="1"/>
</dbReference>
<dbReference type="AlphaFoldDB" id="A0AAN5AI36"/>
<dbReference type="PROSITE" id="PS00039">
    <property type="entry name" value="DEAD_ATP_HELICASE"/>
    <property type="match status" value="1"/>
</dbReference>
<dbReference type="GO" id="GO:0003676">
    <property type="term" value="F:nucleic acid binding"/>
    <property type="evidence" value="ECO:0007669"/>
    <property type="project" value="InterPro"/>
</dbReference>
<feature type="domain" description="Helicase ATP-binding" evidence="9">
    <location>
        <begin position="37"/>
        <end position="208"/>
    </location>
</feature>
<dbReference type="Pfam" id="PF00270">
    <property type="entry name" value="DEAD"/>
    <property type="match status" value="1"/>
</dbReference>
<evidence type="ECO:0000313" key="13">
    <source>
        <dbReference type="Proteomes" id="UP001310022"/>
    </source>
</evidence>
<dbReference type="InterPro" id="IPR000629">
    <property type="entry name" value="RNA-helicase_DEAD-box_CS"/>
</dbReference>
<dbReference type="PANTHER" id="PTHR47959:SF13">
    <property type="entry name" value="ATP-DEPENDENT RNA HELICASE RHLE"/>
    <property type="match status" value="1"/>
</dbReference>
<dbReference type="PROSITE" id="PS51194">
    <property type="entry name" value="HELICASE_CTER"/>
    <property type="match status" value="1"/>
</dbReference>
<dbReference type="GO" id="GO:0005524">
    <property type="term" value="F:ATP binding"/>
    <property type="evidence" value="ECO:0007669"/>
    <property type="project" value="UniProtKB-KW"/>
</dbReference>
<sequence>MATEIKSFEDFKLNRQLLNAISEAGYAEPTEIQQAAIPLTTSGHDLLGIAQTGTGKTAAFVLPLLMKIKYPQGNDPRAVILAPTRELVMQIDANISELAKYTEIRHVPLYGGQGPKRQKEAVEAGVDIIVATPGRFLDIYKTGAFNTKQIKTMILDEADKMMDMGFMPQIRNILEIIPTKRQNLLFSATFPPRVEELSHEFLEFPEKVEIAPQATTVDTVQQQAFKVPNFRTKIEMVGHFLKEEEVFKRVIIFANTRTTADNIFKFIERKVKGTVKVIHANKGQNTRINAMEEFKSGNVRVLVTTDVSARGIDVSEVSHVINFDVPPIYEDYVHRIGRTGRAKAVGNSITFINPAEEYHFKKIEELIQMEVPLAEIPESVKIFDTPKEEQQGYLRHIDDLKKKEDPNFKGAFHEKKRVIQAREDKERRRNTGNAFSNSSRGRSKGGGKNRNRSGSSRNAKNRGGGRGKR</sequence>
<dbReference type="Gene3D" id="3.40.50.300">
    <property type="entry name" value="P-loop containing nucleotide triphosphate hydrolases"/>
    <property type="match status" value="2"/>
</dbReference>
<dbReference type="InterPro" id="IPR011545">
    <property type="entry name" value="DEAD/DEAH_box_helicase_dom"/>
</dbReference>
<comment type="similarity">
    <text evidence="5 7">Belongs to the DEAD box helicase family.</text>
</comment>
<dbReference type="CDD" id="cd18787">
    <property type="entry name" value="SF2_C_DEAD"/>
    <property type="match status" value="1"/>
</dbReference>
<keyword evidence="4 7" id="KW-0067">ATP-binding</keyword>
<feature type="short sequence motif" description="Q motif" evidence="6">
    <location>
        <begin position="6"/>
        <end position="34"/>
    </location>
</feature>
<feature type="domain" description="Helicase C-terminal" evidence="10">
    <location>
        <begin position="233"/>
        <end position="384"/>
    </location>
</feature>
<evidence type="ECO:0000256" key="1">
    <source>
        <dbReference type="ARBA" id="ARBA00022741"/>
    </source>
</evidence>
<dbReference type="Pfam" id="PF00271">
    <property type="entry name" value="Helicase_C"/>
    <property type="match status" value="1"/>
</dbReference>
<dbReference type="InterPro" id="IPR050079">
    <property type="entry name" value="DEAD_box_RNA_helicase"/>
</dbReference>
<name>A0AAN5AI36_9BACT</name>
<evidence type="ECO:0000259" key="10">
    <source>
        <dbReference type="PROSITE" id="PS51194"/>
    </source>
</evidence>
<feature type="region of interest" description="Disordered" evidence="8">
    <location>
        <begin position="404"/>
        <end position="469"/>
    </location>
</feature>
<dbReference type="GO" id="GO:0003724">
    <property type="term" value="F:RNA helicase activity"/>
    <property type="evidence" value="ECO:0007669"/>
    <property type="project" value="InterPro"/>
</dbReference>
<evidence type="ECO:0000256" key="8">
    <source>
        <dbReference type="SAM" id="MobiDB-lite"/>
    </source>
</evidence>
<evidence type="ECO:0000259" key="11">
    <source>
        <dbReference type="PROSITE" id="PS51195"/>
    </source>
</evidence>
<dbReference type="PANTHER" id="PTHR47959">
    <property type="entry name" value="ATP-DEPENDENT RNA HELICASE RHLE-RELATED"/>
    <property type="match status" value="1"/>
</dbReference>
<dbReference type="InterPro" id="IPR044742">
    <property type="entry name" value="DEAD/DEAH_RhlB"/>
</dbReference>
<dbReference type="PROSITE" id="PS51195">
    <property type="entry name" value="Q_MOTIF"/>
    <property type="match status" value="1"/>
</dbReference>
<keyword evidence="13" id="KW-1185">Reference proteome</keyword>
<dbReference type="PROSITE" id="PS51192">
    <property type="entry name" value="HELICASE_ATP_BIND_1"/>
    <property type="match status" value="1"/>
</dbReference>
<dbReference type="EMBL" id="BQKE01000001">
    <property type="protein sequence ID" value="GJM59995.1"/>
    <property type="molecule type" value="Genomic_DNA"/>
</dbReference>
<evidence type="ECO:0000256" key="2">
    <source>
        <dbReference type="ARBA" id="ARBA00022801"/>
    </source>
</evidence>
<dbReference type="InterPro" id="IPR014001">
    <property type="entry name" value="Helicase_ATP-bd"/>
</dbReference>
<evidence type="ECO:0000313" key="12">
    <source>
        <dbReference type="EMBL" id="GJM59995.1"/>
    </source>
</evidence>
<evidence type="ECO:0000259" key="9">
    <source>
        <dbReference type="PROSITE" id="PS51192"/>
    </source>
</evidence>
<keyword evidence="1 7" id="KW-0547">Nucleotide-binding</keyword>
<protein>
    <submittedName>
        <fullName evidence="12">DEAD/DEAH box helicase</fullName>
    </submittedName>
</protein>
<keyword evidence="2 7" id="KW-0378">Hydrolase</keyword>
<dbReference type="InterPro" id="IPR001650">
    <property type="entry name" value="Helicase_C-like"/>
</dbReference>
<feature type="compositionally biased region" description="Basic residues" evidence="8">
    <location>
        <begin position="441"/>
        <end position="451"/>
    </location>
</feature>
<proteinExistence type="inferred from homology"/>
<feature type="compositionally biased region" description="Basic and acidic residues" evidence="8">
    <location>
        <begin position="404"/>
        <end position="413"/>
    </location>
</feature>
<evidence type="ECO:0000256" key="6">
    <source>
        <dbReference type="PROSITE-ProRule" id="PRU00552"/>
    </source>
</evidence>
<reference evidence="12 13" key="1">
    <citation type="submission" date="2021-12" db="EMBL/GenBank/DDBJ databases">
        <title>Genome sequencing of bacteria with rrn-lacking chromosome and rrn-plasmid.</title>
        <authorList>
            <person name="Anda M."/>
            <person name="Iwasaki W."/>
        </authorList>
    </citation>
    <scope>NUCLEOTIDE SEQUENCE [LARGE SCALE GENOMIC DNA]</scope>
    <source>
        <strain evidence="12 13">NBRC 15940</strain>
    </source>
</reference>
<dbReference type="RefSeq" id="WP_053405910.1">
    <property type="nucleotide sequence ID" value="NZ_BQKE01000001.1"/>
</dbReference>
<evidence type="ECO:0000256" key="7">
    <source>
        <dbReference type="RuleBase" id="RU000492"/>
    </source>
</evidence>
<dbReference type="InterPro" id="IPR027417">
    <property type="entry name" value="P-loop_NTPase"/>
</dbReference>
<evidence type="ECO:0000256" key="5">
    <source>
        <dbReference type="ARBA" id="ARBA00038437"/>
    </source>
</evidence>
<dbReference type="GO" id="GO:0016787">
    <property type="term" value="F:hydrolase activity"/>
    <property type="evidence" value="ECO:0007669"/>
    <property type="project" value="UniProtKB-KW"/>
</dbReference>
<feature type="compositionally biased region" description="Basic residues" evidence="8">
    <location>
        <begin position="459"/>
        <end position="469"/>
    </location>
</feature>
<feature type="domain" description="DEAD-box RNA helicase Q" evidence="11">
    <location>
        <begin position="6"/>
        <end position="34"/>
    </location>
</feature>
<organism evidence="12 13">
    <name type="scientific">Persicobacter diffluens</name>
    <dbReference type="NCBI Taxonomy" id="981"/>
    <lineage>
        <taxon>Bacteria</taxon>
        <taxon>Pseudomonadati</taxon>
        <taxon>Bacteroidota</taxon>
        <taxon>Cytophagia</taxon>
        <taxon>Cytophagales</taxon>
        <taxon>Persicobacteraceae</taxon>
        <taxon>Persicobacter</taxon>
    </lineage>
</organism>